<reference evidence="1" key="1">
    <citation type="submission" date="2016-10" db="EMBL/GenBank/DDBJ databases">
        <authorList>
            <person name="de Groot N.N."/>
        </authorList>
    </citation>
    <scope>NUCLEOTIDE SEQUENCE</scope>
</reference>
<dbReference type="AlphaFoldDB" id="A0A1W1ECL7"/>
<organism evidence="1">
    <name type="scientific">hydrothermal vent metagenome</name>
    <dbReference type="NCBI Taxonomy" id="652676"/>
    <lineage>
        <taxon>unclassified sequences</taxon>
        <taxon>metagenomes</taxon>
        <taxon>ecological metagenomes</taxon>
    </lineage>
</organism>
<dbReference type="EMBL" id="FPKX01000020">
    <property type="protein sequence ID" value="SFZ97809.1"/>
    <property type="molecule type" value="Genomic_DNA"/>
</dbReference>
<proteinExistence type="predicted"/>
<evidence type="ECO:0000313" key="1">
    <source>
        <dbReference type="EMBL" id="SFZ97809.1"/>
    </source>
</evidence>
<name>A0A1W1ECL7_9ZZZZ</name>
<sequence>MILNAATKELEFTNTTFTEVDTNNTVGIAYGTYGVRDNGVLTMKNFRYYSDSIKLLRSKTATYIGDKIYLDVNVILNKELGSDYYTEHAIYDKKEEILDITAPYKAYMGQNIMYGDTLRYWAKSKKAFSTNVDAILYTKEK</sequence>
<gene>
    <name evidence="1" type="ORF">MNB_SV-5-180</name>
</gene>
<protein>
    <submittedName>
        <fullName evidence="1">Uncharacterized protein</fullName>
    </submittedName>
</protein>
<accession>A0A1W1ECL7</accession>